<sequence length="300" mass="31115">MAGQPAGHALHDPREPLDPAQVRALLQQPDGPLPRVEVVARTGSTNRDLVDALRAEPDAWPSGSLLVADHQDAGLGRSGRSWESPPGTSLTCSFVVRPQVGGDLLGWLPLLAGLGAVTAVRATAGVAAVLKWPNDVLAPADTPVDGWTVPGWDGARKVAGVLAELVPLPAGPPAVVVGIGLNVLQQPAELPVPSAGSLVLAGGRHLERVTVLVALVSALDDLTRRWRESGGDVVGSGLADEVAAVVATLGTRVRVDLPDGRALEGRAERLDEHGALVVVDDDERAHTVLAGDVHHLRVLR</sequence>
<dbReference type="GO" id="GO:0004077">
    <property type="term" value="F:biotin--[biotin carboxyl-carrier protein] ligase activity"/>
    <property type="evidence" value="ECO:0007669"/>
    <property type="project" value="UniProtKB-EC"/>
</dbReference>
<keyword evidence="3" id="KW-0067">ATP-binding</keyword>
<comment type="caution">
    <text evidence="7">The sequence shown here is derived from an EMBL/GenBank/DDBJ whole genome shotgun (WGS) entry which is preliminary data.</text>
</comment>
<dbReference type="InterPro" id="IPR004408">
    <property type="entry name" value="Biotin_CoA_COase_ligase"/>
</dbReference>
<dbReference type="SUPFAM" id="SSF50037">
    <property type="entry name" value="C-terminal domain of transcriptional repressors"/>
    <property type="match status" value="1"/>
</dbReference>
<dbReference type="Pfam" id="PF03099">
    <property type="entry name" value="BPL_LplA_LipB"/>
    <property type="match status" value="1"/>
</dbReference>
<dbReference type="AlphaFoldDB" id="A0A511JCD9"/>
<dbReference type="Pfam" id="PF02237">
    <property type="entry name" value="BPL_C"/>
    <property type="match status" value="1"/>
</dbReference>
<keyword evidence="8" id="KW-1185">Reference proteome</keyword>
<dbReference type="EMBL" id="BJWG01000010">
    <property type="protein sequence ID" value="GEL95642.1"/>
    <property type="molecule type" value="Genomic_DNA"/>
</dbReference>
<dbReference type="OrthoDB" id="9807064at2"/>
<dbReference type="EC" id="6.3.4.15" evidence="5"/>
<dbReference type="InterPro" id="IPR004143">
    <property type="entry name" value="BPL_LPL_catalytic"/>
</dbReference>
<keyword evidence="2" id="KW-0547">Nucleotide-binding</keyword>
<evidence type="ECO:0000313" key="8">
    <source>
        <dbReference type="Proteomes" id="UP000321720"/>
    </source>
</evidence>
<dbReference type="PANTHER" id="PTHR12835">
    <property type="entry name" value="BIOTIN PROTEIN LIGASE"/>
    <property type="match status" value="1"/>
</dbReference>
<dbReference type="RefSeq" id="WP_146843279.1">
    <property type="nucleotide sequence ID" value="NZ_BJWG01000010.1"/>
</dbReference>
<evidence type="ECO:0000259" key="6">
    <source>
        <dbReference type="PROSITE" id="PS51733"/>
    </source>
</evidence>
<evidence type="ECO:0000256" key="2">
    <source>
        <dbReference type="ARBA" id="ARBA00022741"/>
    </source>
</evidence>
<keyword evidence="4" id="KW-0092">Biotin</keyword>
<gene>
    <name evidence="7" type="ORF">CCO02nite_23000</name>
</gene>
<evidence type="ECO:0000313" key="7">
    <source>
        <dbReference type="EMBL" id="GEL95642.1"/>
    </source>
</evidence>
<organism evidence="7 8">
    <name type="scientific">Cellulomonas composti</name>
    <dbReference type="NCBI Taxonomy" id="266130"/>
    <lineage>
        <taxon>Bacteria</taxon>
        <taxon>Bacillati</taxon>
        <taxon>Actinomycetota</taxon>
        <taxon>Actinomycetes</taxon>
        <taxon>Micrococcales</taxon>
        <taxon>Cellulomonadaceae</taxon>
        <taxon>Cellulomonas</taxon>
    </lineage>
</organism>
<dbReference type="PROSITE" id="PS51733">
    <property type="entry name" value="BPL_LPL_CATALYTIC"/>
    <property type="match status" value="1"/>
</dbReference>
<evidence type="ECO:0000256" key="5">
    <source>
        <dbReference type="ARBA" id="ARBA00024227"/>
    </source>
</evidence>
<dbReference type="NCBIfam" id="TIGR00121">
    <property type="entry name" value="birA_ligase"/>
    <property type="match status" value="1"/>
</dbReference>
<reference evidence="7 8" key="1">
    <citation type="submission" date="2019-07" db="EMBL/GenBank/DDBJ databases">
        <title>Whole genome shotgun sequence of Cellulomonas composti NBRC 100758.</title>
        <authorList>
            <person name="Hosoyama A."/>
            <person name="Uohara A."/>
            <person name="Ohji S."/>
            <person name="Ichikawa N."/>
        </authorList>
    </citation>
    <scope>NUCLEOTIDE SEQUENCE [LARGE SCALE GENOMIC DNA]</scope>
    <source>
        <strain evidence="7 8">NBRC 100758</strain>
    </source>
</reference>
<dbReference type="InterPro" id="IPR045864">
    <property type="entry name" value="aa-tRNA-synth_II/BPL/LPL"/>
</dbReference>
<evidence type="ECO:0000256" key="4">
    <source>
        <dbReference type="ARBA" id="ARBA00023267"/>
    </source>
</evidence>
<protein>
    <recommendedName>
        <fullName evidence="5">biotin--[biotin carboxyl-carrier protein] ligase</fullName>
        <ecNumber evidence="5">6.3.4.15</ecNumber>
    </recommendedName>
</protein>
<dbReference type="SUPFAM" id="SSF55681">
    <property type="entry name" value="Class II aaRS and biotin synthetases"/>
    <property type="match status" value="1"/>
</dbReference>
<dbReference type="Proteomes" id="UP000321720">
    <property type="component" value="Unassembled WGS sequence"/>
</dbReference>
<dbReference type="Gene3D" id="2.30.30.100">
    <property type="match status" value="1"/>
</dbReference>
<dbReference type="Gene3D" id="3.30.930.10">
    <property type="entry name" value="Bira Bifunctional Protein, Domain 2"/>
    <property type="match status" value="1"/>
</dbReference>
<evidence type="ECO:0000256" key="3">
    <source>
        <dbReference type="ARBA" id="ARBA00022840"/>
    </source>
</evidence>
<evidence type="ECO:0000256" key="1">
    <source>
        <dbReference type="ARBA" id="ARBA00022598"/>
    </source>
</evidence>
<accession>A0A511JCD9</accession>
<keyword evidence="1 7" id="KW-0436">Ligase</keyword>
<dbReference type="PANTHER" id="PTHR12835:SF5">
    <property type="entry name" value="BIOTIN--PROTEIN LIGASE"/>
    <property type="match status" value="1"/>
</dbReference>
<name>A0A511JCD9_9CELL</name>
<dbReference type="GO" id="GO:0005737">
    <property type="term" value="C:cytoplasm"/>
    <property type="evidence" value="ECO:0007669"/>
    <property type="project" value="TreeGrafter"/>
</dbReference>
<dbReference type="CDD" id="cd16442">
    <property type="entry name" value="BPL"/>
    <property type="match status" value="1"/>
</dbReference>
<dbReference type="InterPro" id="IPR003142">
    <property type="entry name" value="BPL_C"/>
</dbReference>
<feature type="domain" description="BPL/LPL catalytic" evidence="6">
    <location>
        <begin position="20"/>
        <end position="227"/>
    </location>
</feature>
<dbReference type="GO" id="GO:0005524">
    <property type="term" value="F:ATP binding"/>
    <property type="evidence" value="ECO:0007669"/>
    <property type="project" value="UniProtKB-KW"/>
</dbReference>
<dbReference type="InterPro" id="IPR008988">
    <property type="entry name" value="Transcriptional_repressor_C"/>
</dbReference>
<proteinExistence type="predicted"/>